<dbReference type="OrthoDB" id="4028160at2"/>
<protein>
    <submittedName>
        <fullName evidence="1">Uncharacterized protein</fullName>
    </submittedName>
</protein>
<accession>A0A1I2JJ35</accession>
<dbReference type="AlphaFoldDB" id="A0A1I2JJ35"/>
<keyword evidence="2" id="KW-1185">Reference proteome</keyword>
<reference evidence="1 2" key="1">
    <citation type="submission" date="2016-10" db="EMBL/GenBank/DDBJ databases">
        <authorList>
            <person name="de Groot N.N."/>
        </authorList>
    </citation>
    <scope>NUCLEOTIDE SEQUENCE [LARGE SCALE GENOMIC DNA]</scope>
    <source>
        <strain evidence="1 2">CGMCC 4.3510</strain>
    </source>
</reference>
<dbReference type="Proteomes" id="UP000199323">
    <property type="component" value="Unassembled WGS sequence"/>
</dbReference>
<dbReference type="EMBL" id="FONG01000018">
    <property type="protein sequence ID" value="SFF53980.1"/>
    <property type="molecule type" value="Genomic_DNA"/>
</dbReference>
<evidence type="ECO:0000313" key="1">
    <source>
        <dbReference type="EMBL" id="SFF53980.1"/>
    </source>
</evidence>
<proteinExistence type="predicted"/>
<organism evidence="1 2">
    <name type="scientific">Actinacidiphila alni</name>
    <dbReference type="NCBI Taxonomy" id="380248"/>
    <lineage>
        <taxon>Bacteria</taxon>
        <taxon>Bacillati</taxon>
        <taxon>Actinomycetota</taxon>
        <taxon>Actinomycetes</taxon>
        <taxon>Kitasatosporales</taxon>
        <taxon>Streptomycetaceae</taxon>
        <taxon>Actinacidiphila</taxon>
    </lineage>
</organism>
<sequence length="312" mass="33587">MMWFVMLVAALTGRLGTRRQRALAAAAAERDLPGRLAVCRARPLFPAAAGAEVTFRVTDDPDAAVRVRVDREPPGQGELAKAVADGLAAAERWRDLHDAFADGGHDVLALDRLVAEPWIAADVANETVAGLLDSVARCLARREYGAPTTVLIAHPEVAARLPDRDPGAPTLLRLTARRRLAALSGGRPYHRAWFEWRDGQLLPGTGHLTLVRPFEDRQRYAAAVEASAAAWLAGADPSATVCSAGGVWRLLPGRVDRLTGFVVYRDEPEPGPVFLGKHALRVTTDLDGALVGTPEILRDVREGRGPLRLPAL</sequence>
<name>A0A1I2JJ35_9ACTN</name>
<evidence type="ECO:0000313" key="2">
    <source>
        <dbReference type="Proteomes" id="UP000199323"/>
    </source>
</evidence>
<gene>
    <name evidence="1" type="ORF">SAMN05216251_11822</name>
</gene>
<dbReference type="RefSeq" id="WP_093716097.1">
    <property type="nucleotide sequence ID" value="NZ_FONG01000018.1"/>
</dbReference>